<reference evidence="3" key="1">
    <citation type="submission" date="2022-08" db="EMBL/GenBank/DDBJ databases">
        <authorList>
            <person name="Marques A."/>
        </authorList>
    </citation>
    <scope>NUCLEOTIDE SEQUENCE</scope>
    <source>
        <strain evidence="3">RhyPub2mFocal</strain>
        <tissue evidence="3">Leaves</tissue>
    </source>
</reference>
<feature type="region of interest" description="Disordered" evidence="1">
    <location>
        <begin position="1"/>
        <end position="32"/>
    </location>
</feature>
<dbReference type="Pfam" id="PF12776">
    <property type="entry name" value="Myb_DNA-bind_3"/>
    <property type="match status" value="1"/>
</dbReference>
<dbReference type="AlphaFoldDB" id="A0AAV8FXS2"/>
<evidence type="ECO:0000313" key="3">
    <source>
        <dbReference type="EMBL" id="KAJ4795732.1"/>
    </source>
</evidence>
<evidence type="ECO:0000313" key="4">
    <source>
        <dbReference type="Proteomes" id="UP001140206"/>
    </source>
</evidence>
<name>A0AAV8FXS2_9POAL</name>
<proteinExistence type="predicted"/>
<feature type="domain" description="Myb/SANT-like" evidence="2">
    <location>
        <begin position="30"/>
        <end position="111"/>
    </location>
</feature>
<feature type="compositionally biased region" description="Polar residues" evidence="1">
    <location>
        <begin position="215"/>
        <end position="234"/>
    </location>
</feature>
<gene>
    <name evidence="3" type="ORF">LUZ62_046978</name>
</gene>
<organism evidence="3 4">
    <name type="scientific">Rhynchospora pubera</name>
    <dbReference type="NCBI Taxonomy" id="906938"/>
    <lineage>
        <taxon>Eukaryota</taxon>
        <taxon>Viridiplantae</taxon>
        <taxon>Streptophyta</taxon>
        <taxon>Embryophyta</taxon>
        <taxon>Tracheophyta</taxon>
        <taxon>Spermatophyta</taxon>
        <taxon>Magnoliopsida</taxon>
        <taxon>Liliopsida</taxon>
        <taxon>Poales</taxon>
        <taxon>Cyperaceae</taxon>
        <taxon>Cyperoideae</taxon>
        <taxon>Rhynchosporeae</taxon>
        <taxon>Rhynchospora</taxon>
    </lineage>
</organism>
<feature type="compositionally biased region" description="Basic and acidic residues" evidence="1">
    <location>
        <begin position="238"/>
        <end position="262"/>
    </location>
</feature>
<dbReference type="InterPro" id="IPR024752">
    <property type="entry name" value="Myb/SANT-like_dom"/>
</dbReference>
<dbReference type="PANTHER" id="PTHR46929:SF3">
    <property type="entry name" value="MYB_SANT-LIKE DOMAIN-CONTAINING PROTEIN"/>
    <property type="match status" value="1"/>
</dbReference>
<evidence type="ECO:0000256" key="1">
    <source>
        <dbReference type="SAM" id="MobiDB-lite"/>
    </source>
</evidence>
<keyword evidence="4" id="KW-1185">Reference proteome</keyword>
<feature type="region of interest" description="Disordered" evidence="1">
    <location>
        <begin position="214"/>
        <end position="262"/>
    </location>
</feature>
<feature type="compositionally biased region" description="Basic and acidic residues" evidence="1">
    <location>
        <begin position="12"/>
        <end position="22"/>
    </location>
</feature>
<dbReference type="Proteomes" id="UP001140206">
    <property type="component" value="Chromosome 2"/>
</dbReference>
<sequence length="262" mass="29811">MELNRNGKSRNKGKETNMQEKKTTKRGNNWGEYETTALLEATEEFQIKKGKSGFGFTKTDIQEIKKVFADKMKGTSRTKENIANRLKRLKHEFQVLHSLAEQSGWGWNNAAGKPNYPSEEEWIAATLTKGEDAKWVRNKEFPWYRKMETMFGGRSARGERLKETYTSDLPSNEAPLTEGSVLGSEQGSSDDPKEFPTDDDCYESVRQEHCRAGTCYQQGGQSSDGTFPVSGSSGSKRKSTDERSEDKSRGKTYRENSRRRQK</sequence>
<dbReference type="EMBL" id="JAMFTS010000002">
    <property type="protein sequence ID" value="KAJ4795732.1"/>
    <property type="molecule type" value="Genomic_DNA"/>
</dbReference>
<evidence type="ECO:0000259" key="2">
    <source>
        <dbReference type="Pfam" id="PF12776"/>
    </source>
</evidence>
<protein>
    <submittedName>
        <fullName evidence="3">Myb/SANT-like domain-containing protein</fullName>
    </submittedName>
</protein>
<comment type="caution">
    <text evidence="3">The sequence shown here is derived from an EMBL/GenBank/DDBJ whole genome shotgun (WGS) entry which is preliminary data.</text>
</comment>
<dbReference type="PANTHER" id="PTHR46929">
    <property type="entry name" value="EXPRESSED PROTEIN"/>
    <property type="match status" value="1"/>
</dbReference>
<feature type="region of interest" description="Disordered" evidence="1">
    <location>
        <begin position="164"/>
        <end position="202"/>
    </location>
</feature>
<accession>A0AAV8FXS2</accession>